<comment type="caution">
    <text evidence="1">The sequence shown here is derived from an EMBL/GenBank/DDBJ whole genome shotgun (WGS) entry which is preliminary data.</text>
</comment>
<evidence type="ECO:0000313" key="1">
    <source>
        <dbReference type="EMBL" id="MUV03864.1"/>
    </source>
</evidence>
<protein>
    <recommendedName>
        <fullName evidence="3">Carboxypeptidase regulatory-like domain-containing protein</fullName>
    </recommendedName>
</protein>
<sequence>MRKPIQITIPQPCHEKWDEMTPTDKGKFCAACQKNVIDFTKASDREIAEALKTNDKVCGRLYPAQLSRSLVIPKEKSTIWSAIAATIISFITIGCNNNKTQQKQTVVQTDSIQVKKTEPQIEKQSPKIKITVKNSNGIIEDATVINTTKNIRTSENQNGVYEIEASKNDEIEIVCIFNETKKFTVTNNENVVIEMVFAPTPDIGEVKISTIDE</sequence>
<keyword evidence="2" id="KW-1185">Reference proteome</keyword>
<accession>A0A6N8HBF0</accession>
<name>A0A6N8HBF0_9FLAO</name>
<gene>
    <name evidence="1" type="ORF">GN157_09100</name>
</gene>
<dbReference type="EMBL" id="WOWP01000031">
    <property type="protein sequence ID" value="MUV03864.1"/>
    <property type="molecule type" value="Genomic_DNA"/>
</dbReference>
<proteinExistence type="predicted"/>
<dbReference type="OrthoDB" id="7432683at2"/>
<reference evidence="1 2" key="1">
    <citation type="submission" date="2019-12" db="EMBL/GenBank/DDBJ databases">
        <authorList>
            <person name="Sun J.-Q."/>
        </authorList>
    </citation>
    <scope>NUCLEOTIDE SEQUENCE [LARGE SCALE GENOMIC DNA]</scope>
    <source>
        <strain evidence="1 2">JCM 17928</strain>
    </source>
</reference>
<organism evidence="1 2">
    <name type="scientific">Flavobacterium rakeshii</name>
    <dbReference type="NCBI Taxonomy" id="1038845"/>
    <lineage>
        <taxon>Bacteria</taxon>
        <taxon>Pseudomonadati</taxon>
        <taxon>Bacteroidota</taxon>
        <taxon>Flavobacteriia</taxon>
        <taxon>Flavobacteriales</taxon>
        <taxon>Flavobacteriaceae</taxon>
        <taxon>Flavobacterium</taxon>
    </lineage>
</organism>
<dbReference type="Proteomes" id="UP000433945">
    <property type="component" value="Unassembled WGS sequence"/>
</dbReference>
<evidence type="ECO:0008006" key="3">
    <source>
        <dbReference type="Google" id="ProtNLM"/>
    </source>
</evidence>
<dbReference type="RefSeq" id="WP_157483109.1">
    <property type="nucleotide sequence ID" value="NZ_WOWP01000031.1"/>
</dbReference>
<dbReference type="AlphaFoldDB" id="A0A6N8HBF0"/>
<evidence type="ECO:0000313" key="2">
    <source>
        <dbReference type="Proteomes" id="UP000433945"/>
    </source>
</evidence>